<evidence type="ECO:0000313" key="4">
    <source>
        <dbReference type="Proteomes" id="UP000219338"/>
    </source>
</evidence>
<dbReference type="AlphaFoldDB" id="A0A284QS98"/>
<evidence type="ECO:0000259" key="2">
    <source>
        <dbReference type="PROSITE" id="PS50822"/>
    </source>
</evidence>
<dbReference type="InterPro" id="IPR036397">
    <property type="entry name" value="RNaseH_sf"/>
</dbReference>
<dbReference type="Pfam" id="PF02171">
    <property type="entry name" value="Piwi"/>
    <property type="match status" value="2"/>
</dbReference>
<dbReference type="InterPro" id="IPR032473">
    <property type="entry name" value="Argonaute_Mid_dom"/>
</dbReference>
<dbReference type="Gene3D" id="3.30.420.10">
    <property type="entry name" value="Ribonuclease H-like superfamily/Ribonuclease H"/>
    <property type="match status" value="1"/>
</dbReference>
<feature type="region of interest" description="Disordered" evidence="1">
    <location>
        <begin position="1"/>
        <end position="92"/>
    </location>
</feature>
<feature type="compositionally biased region" description="Acidic residues" evidence="1">
    <location>
        <begin position="71"/>
        <end position="85"/>
    </location>
</feature>
<organism evidence="3 4">
    <name type="scientific">Armillaria ostoyae</name>
    <name type="common">Armillaria root rot fungus</name>
    <dbReference type="NCBI Taxonomy" id="47428"/>
    <lineage>
        <taxon>Eukaryota</taxon>
        <taxon>Fungi</taxon>
        <taxon>Dikarya</taxon>
        <taxon>Basidiomycota</taxon>
        <taxon>Agaricomycotina</taxon>
        <taxon>Agaricomycetes</taxon>
        <taxon>Agaricomycetidae</taxon>
        <taxon>Agaricales</taxon>
        <taxon>Marasmiineae</taxon>
        <taxon>Physalacriaceae</taxon>
        <taxon>Armillaria</taxon>
    </lineage>
</organism>
<dbReference type="Pfam" id="PF16487">
    <property type="entry name" value="ArgoMid"/>
    <property type="match status" value="1"/>
</dbReference>
<feature type="compositionally biased region" description="Basic and acidic residues" evidence="1">
    <location>
        <begin position="904"/>
        <end position="923"/>
    </location>
</feature>
<accession>A0A284QS98</accession>
<dbReference type="SMART" id="SM00950">
    <property type="entry name" value="Piwi"/>
    <property type="match status" value="1"/>
</dbReference>
<dbReference type="InterPro" id="IPR045341">
    <property type="entry name" value="DUF6532"/>
</dbReference>
<gene>
    <name evidence="3" type="ORF">ARMOST_02639</name>
</gene>
<feature type="region of interest" description="Disordered" evidence="1">
    <location>
        <begin position="106"/>
        <end position="126"/>
    </location>
</feature>
<feature type="region of interest" description="Disordered" evidence="1">
    <location>
        <begin position="904"/>
        <end position="948"/>
    </location>
</feature>
<sequence length="1073" mass="119728">MTRRRTTIQRVEVTQEAPQPAGPETRRRKPSQKQQQLVHEQAQRHEKAITKAVRAEQQLQELSGFRRQSTEDYDEPESEDEESGLPEEANNSTFNALEVTIPKRNPNLVRHAPPSTTPSPPEITSLRRNPNLVRRAGAIPLAKDIISNQSVCSTPSISAEDQVMRQHSSSQAAPGPYTPALQHFYGNGDGTFYSPDVHEDHSVYLSDDEFGTHLPPGMYQKPKQIFYPDAHPDLQQFRPKVAANAKSDSAASEVDAPSTALGVRKAPPATTSVETTRVIKSTKVLTGGTRGCTRASDFDELTKAVLEDAITVYKGKLFTHGAFLDRSEEYDLAVESFVFVCKTQKIQMEIEDDLMKLITQRSSQARGECKSKARPLVAPAFGINPERPLREVRNKVEDLLDRMNFLYKDPVARTGLFQNQIISVLINTIWFKNKNDEGANNPYFLQDGIPLPTIALVFTVIECCLDEWQTGQHVDVQFTAASYKEKYNGHLKTLQDFDQRTKEVGIIPKLRYSLAKKARKHAKIVDKPTGSRVTQIDDLDIEAAKKEWEGFNDSDDEAPVLAYGQSRYVRDFGLDIKTSSLPMEIPARIINPPELKYGLGSKQATVQPKEGSWNLVDKKFTKPMSLGSWIVVIFVPQNCFSADNAKDTIQGWLKGAKMLVSMQVPEKQPLFVYKNPQSIVDQSIFDAVMQNRKERNTLPTFILCILLDGSNEDLHTAVKNCGDIKRGVPNQCLGVGKCRGAKQQYWANVALKINAKLGGVNVIPDPKSAPIISDPAQPTIAMGKSSYGYPPRAANHPHTPRAMVANVDSHGARYIAKTAIQLGRQEMIGDLCTMAKAYPSVYASFSCNVENVKTLPKRLIFFRDGVSEGKFKHVLDQELPLLQGTSLIILIVSSLSDYPRRMQRRGDESASEDHVHRCRETPSHKVHSGFGKNDKDKDSRSGNLLPGTVVDQGITNPVEFDFYLWSHGGILGTSKCSHYNVVHDDFGFNVDVIEALANTLCYTYARSTRSVSIPTPVYYAHIVCSRAKTHYDTQGTESSVMSGGSQTREEILDSLRGQYRPVHEVQAKRMYFM</sequence>
<dbReference type="Pfam" id="PF20149">
    <property type="entry name" value="DUF6532"/>
    <property type="match status" value="1"/>
</dbReference>
<dbReference type="STRING" id="47428.A0A284QS98"/>
<evidence type="ECO:0000313" key="3">
    <source>
        <dbReference type="EMBL" id="SJK99346.1"/>
    </source>
</evidence>
<name>A0A284QS98_ARMOS</name>
<reference evidence="4" key="1">
    <citation type="journal article" date="2017" name="Nat. Ecol. Evol.">
        <title>Genome expansion and lineage-specific genetic innovations in the forest pathogenic fungi Armillaria.</title>
        <authorList>
            <person name="Sipos G."/>
            <person name="Prasanna A.N."/>
            <person name="Walter M.C."/>
            <person name="O'Connor E."/>
            <person name="Balint B."/>
            <person name="Krizsan K."/>
            <person name="Kiss B."/>
            <person name="Hess J."/>
            <person name="Varga T."/>
            <person name="Slot J."/>
            <person name="Riley R."/>
            <person name="Boka B."/>
            <person name="Rigling D."/>
            <person name="Barry K."/>
            <person name="Lee J."/>
            <person name="Mihaltcheva S."/>
            <person name="LaButti K."/>
            <person name="Lipzen A."/>
            <person name="Waldron R."/>
            <person name="Moloney N.M."/>
            <person name="Sperisen C."/>
            <person name="Kredics L."/>
            <person name="Vagvoelgyi C."/>
            <person name="Patrignani A."/>
            <person name="Fitzpatrick D."/>
            <person name="Nagy I."/>
            <person name="Doyle S."/>
            <person name="Anderson J.B."/>
            <person name="Grigoriev I.V."/>
            <person name="Gueldener U."/>
            <person name="Muensterkoetter M."/>
            <person name="Nagy L.G."/>
        </authorList>
    </citation>
    <scope>NUCLEOTIDE SEQUENCE [LARGE SCALE GENOMIC DNA]</scope>
    <source>
        <strain evidence="4">C18/9</strain>
    </source>
</reference>
<dbReference type="InterPro" id="IPR012337">
    <property type="entry name" value="RNaseH-like_sf"/>
</dbReference>
<protein>
    <recommendedName>
        <fullName evidence="2">Piwi domain-containing protein</fullName>
    </recommendedName>
</protein>
<proteinExistence type="predicted"/>
<dbReference type="Proteomes" id="UP000219338">
    <property type="component" value="Unassembled WGS sequence"/>
</dbReference>
<dbReference type="PROSITE" id="PS50822">
    <property type="entry name" value="PIWI"/>
    <property type="match status" value="1"/>
</dbReference>
<dbReference type="InterPro" id="IPR003165">
    <property type="entry name" value="Piwi"/>
</dbReference>
<keyword evidence="4" id="KW-1185">Reference proteome</keyword>
<dbReference type="GO" id="GO:0003676">
    <property type="term" value="F:nucleic acid binding"/>
    <property type="evidence" value="ECO:0007669"/>
    <property type="project" value="InterPro"/>
</dbReference>
<dbReference type="OrthoDB" id="3257342at2759"/>
<dbReference type="SUPFAM" id="SSF53098">
    <property type="entry name" value="Ribonuclease H-like"/>
    <property type="match status" value="1"/>
</dbReference>
<feature type="domain" description="Piwi" evidence="2">
    <location>
        <begin position="701"/>
        <end position="1032"/>
    </location>
</feature>
<dbReference type="EMBL" id="FUEG01000002">
    <property type="protein sequence ID" value="SJK99346.1"/>
    <property type="molecule type" value="Genomic_DNA"/>
</dbReference>
<dbReference type="Gene3D" id="3.40.50.2300">
    <property type="match status" value="1"/>
</dbReference>
<evidence type="ECO:0000256" key="1">
    <source>
        <dbReference type="SAM" id="MobiDB-lite"/>
    </source>
</evidence>
<dbReference type="PANTHER" id="PTHR22891">
    <property type="entry name" value="EUKARYOTIC TRANSLATION INITIATION FACTOR 2C"/>
    <property type="match status" value="1"/>
</dbReference>